<feature type="binding site" evidence="10">
    <location>
        <position position="387"/>
    </location>
    <ligand>
        <name>[4Fe-4S] cluster</name>
        <dbReference type="ChEBI" id="CHEBI:49883"/>
    </ligand>
</feature>
<feature type="binding site" evidence="10">
    <location>
        <position position="404"/>
    </location>
    <ligand>
        <name>[4Fe-4S] cluster</name>
        <dbReference type="ChEBI" id="CHEBI:49883"/>
    </ligand>
</feature>
<evidence type="ECO:0000256" key="6">
    <source>
        <dbReference type="ARBA" id="ARBA00023004"/>
    </source>
</evidence>
<accession>A0A6A5K3S9</accession>
<feature type="binding site" evidence="10">
    <location>
        <position position="304"/>
    </location>
    <ligand>
        <name>[4Fe-4S] cluster</name>
        <dbReference type="ChEBI" id="CHEBI:49883"/>
    </ligand>
</feature>
<dbReference type="GO" id="GO:0006269">
    <property type="term" value="P:DNA replication, synthesis of primer"/>
    <property type="evidence" value="ECO:0007669"/>
    <property type="project" value="UniProtKB-KW"/>
</dbReference>
<sequence length="511" mass="59867">MIRHDYSRVDPKRRANLDYKKRQFAKAEFQQQNYNHRLNFYVLPPTAEITLDEFETWAIDRLKVLSELEACTFRNRSPEETTEYMRGILDKYLPLRSDSSRSQKLQEERRKDHYSHFILRLAFSSTEDLRRRFSRLETMLFTLRFKDDDLRERADFVKSLELEWEEVREEEKRELKEDLLAASGMVGKKSEEQEWFKVDWERVPELVGQRRILLKRGKAYVPQREQMSLVVAEFTKKLDDALELTARALSELDEDHRLSPILTHLSQSFTTPDAPYSTSDANINGLSTITHQQIDTLSQSFPLCMRNLHDTLRTTSHLKHYGRLQYTLFLKGIGLPLDECIIFWRRSFKLLTDEKFNKEYKYNIRHAYGDVGGDANRRGRGYTPYSCQKLLTEPLPGPGQTHGCPYRTFAPDNLVSVLQRVGVNDREVLKTVREDVGKQRYHVACNRVFEWSHKREIRKVKEDGSWGTSDLDTIVHPNTWFKRSWLLKHLGEGNVGVVDGGAVGQGEKVVE</sequence>
<evidence type="ECO:0000313" key="13">
    <source>
        <dbReference type="Proteomes" id="UP000800040"/>
    </source>
</evidence>
<keyword evidence="4 9" id="KW-0235">DNA replication</keyword>
<feature type="binding site" evidence="10">
    <location>
        <position position="445"/>
    </location>
    <ligand>
        <name>[4Fe-4S] cluster</name>
        <dbReference type="ChEBI" id="CHEBI:49883"/>
    </ligand>
</feature>
<evidence type="ECO:0000256" key="3">
    <source>
        <dbReference type="ARBA" id="ARBA00022515"/>
    </source>
</evidence>
<organism evidence="12 13">
    <name type="scientific">Decorospora gaudefroyi</name>
    <dbReference type="NCBI Taxonomy" id="184978"/>
    <lineage>
        <taxon>Eukaryota</taxon>
        <taxon>Fungi</taxon>
        <taxon>Dikarya</taxon>
        <taxon>Ascomycota</taxon>
        <taxon>Pezizomycotina</taxon>
        <taxon>Dothideomycetes</taxon>
        <taxon>Pleosporomycetidae</taxon>
        <taxon>Pleosporales</taxon>
        <taxon>Pleosporineae</taxon>
        <taxon>Pleosporaceae</taxon>
        <taxon>Decorospora</taxon>
    </lineage>
</organism>
<proteinExistence type="inferred from homology"/>
<dbReference type="GO" id="GO:0005658">
    <property type="term" value="C:alpha DNA polymerase:primase complex"/>
    <property type="evidence" value="ECO:0007669"/>
    <property type="project" value="UniProtKB-ARBA"/>
</dbReference>
<dbReference type="FunFam" id="1.20.930.80:FF:000003">
    <property type="entry name" value="DNA primase large subunit"/>
    <property type="match status" value="1"/>
</dbReference>
<dbReference type="InterPro" id="IPR058560">
    <property type="entry name" value="DNA_primase_C"/>
</dbReference>
<comment type="cofactor">
    <cofactor evidence="9">
        <name>[4Fe-4S] cluster</name>
        <dbReference type="ChEBI" id="CHEBI:49883"/>
    </cofactor>
    <text evidence="9">Binds 1 [4Fe-4S] cluster.</text>
</comment>
<dbReference type="GO" id="GO:0046872">
    <property type="term" value="F:metal ion binding"/>
    <property type="evidence" value="ECO:0007669"/>
    <property type="project" value="UniProtKB-UniRule"/>
</dbReference>
<dbReference type="PANTHER" id="PTHR10537:SF3">
    <property type="entry name" value="DNA PRIMASE LARGE SUBUNIT"/>
    <property type="match status" value="1"/>
</dbReference>
<dbReference type="AlphaFoldDB" id="A0A6A5K3S9"/>
<evidence type="ECO:0000259" key="11">
    <source>
        <dbReference type="Pfam" id="PF04104"/>
    </source>
</evidence>
<evidence type="ECO:0000313" key="12">
    <source>
        <dbReference type="EMBL" id="KAF1830960.1"/>
    </source>
</evidence>
<dbReference type="GO" id="GO:0006270">
    <property type="term" value="P:DNA replication initiation"/>
    <property type="evidence" value="ECO:0007669"/>
    <property type="project" value="TreeGrafter"/>
</dbReference>
<dbReference type="InterPro" id="IPR007238">
    <property type="entry name" value="DNA_primase_lsu_euk/arc"/>
</dbReference>
<gene>
    <name evidence="12" type="ORF">BDW02DRAFT_633221</name>
</gene>
<keyword evidence="2 9" id="KW-0004">4Fe-4S</keyword>
<evidence type="ECO:0000256" key="2">
    <source>
        <dbReference type="ARBA" id="ARBA00022485"/>
    </source>
</evidence>
<dbReference type="PANTHER" id="PTHR10537">
    <property type="entry name" value="DNA PRIMASE LARGE SUBUNIT"/>
    <property type="match status" value="1"/>
</dbReference>
<dbReference type="Proteomes" id="UP000800040">
    <property type="component" value="Unassembled WGS sequence"/>
</dbReference>
<evidence type="ECO:0000256" key="10">
    <source>
        <dbReference type="PIRSR" id="PIRSR009449-1"/>
    </source>
</evidence>
<dbReference type="CDD" id="cd07322">
    <property type="entry name" value="PriL_PriS_Eukaryotic"/>
    <property type="match status" value="1"/>
</dbReference>
<evidence type="ECO:0000256" key="9">
    <source>
        <dbReference type="PIRNR" id="PIRNR009449"/>
    </source>
</evidence>
<evidence type="ECO:0000256" key="7">
    <source>
        <dbReference type="ARBA" id="ARBA00023014"/>
    </source>
</evidence>
<keyword evidence="8 9" id="KW-0238">DNA-binding</keyword>
<dbReference type="GO" id="GO:0051539">
    <property type="term" value="F:4 iron, 4 sulfur cluster binding"/>
    <property type="evidence" value="ECO:0007669"/>
    <property type="project" value="UniProtKB-UniRule"/>
</dbReference>
<dbReference type="EMBL" id="ML975378">
    <property type="protein sequence ID" value="KAF1830960.1"/>
    <property type="molecule type" value="Genomic_DNA"/>
</dbReference>
<comment type="similarity">
    <text evidence="1 9">Belongs to the eukaryotic-type primase large subunit family.</text>
</comment>
<dbReference type="Pfam" id="PF04104">
    <property type="entry name" value="DNA_primase_lrg"/>
    <property type="match status" value="1"/>
</dbReference>
<keyword evidence="5 9" id="KW-0479">Metal-binding</keyword>
<evidence type="ECO:0000256" key="1">
    <source>
        <dbReference type="ARBA" id="ARBA00010564"/>
    </source>
</evidence>
<dbReference type="Gene3D" id="1.20.930.80">
    <property type="match status" value="1"/>
</dbReference>
<keyword evidence="6 9" id="KW-0408">Iron</keyword>
<evidence type="ECO:0000256" key="4">
    <source>
        <dbReference type="ARBA" id="ARBA00022705"/>
    </source>
</evidence>
<comment type="function">
    <text evidence="9">DNA primase is the polymerase that synthesizes small RNA primers for the Okazaki fragments made during discontinuous DNA replication.</text>
</comment>
<protein>
    <recommendedName>
        <fullName evidence="9">DNA primase large subunit</fullName>
    </recommendedName>
</protein>
<dbReference type="Pfam" id="PF26466">
    <property type="entry name" value="DNA_primase_lrg_N"/>
    <property type="match status" value="1"/>
</dbReference>
<evidence type="ECO:0000256" key="8">
    <source>
        <dbReference type="ARBA" id="ARBA00023125"/>
    </source>
</evidence>
<feature type="domain" description="DNA primase large subunit C-terminal" evidence="11">
    <location>
        <begin position="298"/>
        <end position="481"/>
    </location>
</feature>
<evidence type="ECO:0000256" key="5">
    <source>
        <dbReference type="ARBA" id="ARBA00022723"/>
    </source>
</evidence>
<name>A0A6A5K3S9_9PLEO</name>
<keyword evidence="13" id="KW-1185">Reference proteome</keyword>
<dbReference type="InterPro" id="IPR016558">
    <property type="entry name" value="DNA_primase_lsu_euk"/>
</dbReference>
<dbReference type="PIRSF" id="PIRSF009449">
    <property type="entry name" value="DNA_primase_large_subunit"/>
    <property type="match status" value="1"/>
</dbReference>
<keyword evidence="3 9" id="KW-0639">Primosome</keyword>
<keyword evidence="7 9" id="KW-0411">Iron-sulfur</keyword>
<reference evidence="12" key="1">
    <citation type="submission" date="2020-01" db="EMBL/GenBank/DDBJ databases">
        <authorList>
            <consortium name="DOE Joint Genome Institute"/>
            <person name="Haridas S."/>
            <person name="Albert R."/>
            <person name="Binder M."/>
            <person name="Bloem J."/>
            <person name="Labutti K."/>
            <person name="Salamov A."/>
            <person name="Andreopoulos B."/>
            <person name="Baker S.E."/>
            <person name="Barry K."/>
            <person name="Bills G."/>
            <person name="Bluhm B.H."/>
            <person name="Cannon C."/>
            <person name="Castanera R."/>
            <person name="Culley D.E."/>
            <person name="Daum C."/>
            <person name="Ezra D."/>
            <person name="Gonzalez J.B."/>
            <person name="Henrissat B."/>
            <person name="Kuo A."/>
            <person name="Liang C."/>
            <person name="Lipzen A."/>
            <person name="Lutzoni F."/>
            <person name="Magnuson J."/>
            <person name="Mondo S."/>
            <person name="Nolan M."/>
            <person name="Ohm R."/>
            <person name="Pangilinan J."/>
            <person name="Park H.-J."/>
            <person name="Ramirez L."/>
            <person name="Alfaro M."/>
            <person name="Sun H."/>
            <person name="Tritt A."/>
            <person name="Yoshinaga Y."/>
            <person name="Zwiers L.-H."/>
            <person name="Turgeon B.G."/>
            <person name="Goodwin S.B."/>
            <person name="Spatafora J.W."/>
            <person name="Crous P.W."/>
            <person name="Grigoriev I.V."/>
        </authorList>
    </citation>
    <scope>NUCLEOTIDE SEQUENCE</scope>
    <source>
        <strain evidence="12">P77</strain>
    </source>
</reference>
<dbReference type="GO" id="GO:0003677">
    <property type="term" value="F:DNA binding"/>
    <property type="evidence" value="ECO:0007669"/>
    <property type="project" value="UniProtKB-UniRule"/>
</dbReference>
<dbReference type="OrthoDB" id="421393at2759"/>